<evidence type="ECO:0000313" key="1">
    <source>
        <dbReference type="EMBL" id="AIR99360.1"/>
    </source>
</evidence>
<dbReference type="KEGG" id="sgu:SGLAU_16970"/>
<accession>A0A089Z0I8</accession>
<organism evidence="1 2">
    <name type="scientific">Streptomyces glaucescens</name>
    <dbReference type="NCBI Taxonomy" id="1907"/>
    <lineage>
        <taxon>Bacteria</taxon>
        <taxon>Bacillati</taxon>
        <taxon>Actinomycetota</taxon>
        <taxon>Actinomycetes</taxon>
        <taxon>Kitasatosporales</taxon>
        <taxon>Streptomycetaceae</taxon>
        <taxon>Streptomyces</taxon>
    </lineage>
</organism>
<evidence type="ECO:0000313" key="2">
    <source>
        <dbReference type="Proteomes" id="UP000029482"/>
    </source>
</evidence>
<reference evidence="2" key="1">
    <citation type="journal article" date="2015" name="J. Biotechnol.">
        <title>Complete genome sequence of the actinobacterium Streptomyces glaucescens GLA.O (DSM 40922) consisting of a linear chromosome and one linear plasmid.</title>
        <authorList>
            <person name="Ortseifen V."/>
            <person name="Winkler A."/>
            <person name="Albersmeier A."/>
            <person name="Wendler S."/>
            <person name="Puhler A."/>
            <person name="Kalinowski J."/>
            <person name="Ruckert C."/>
        </authorList>
    </citation>
    <scope>NUCLEOTIDE SEQUENCE [LARGE SCALE GENOMIC DNA]</scope>
    <source>
        <strain evidence="2">DSM 40922 / GLA O</strain>
    </source>
</reference>
<dbReference type="Proteomes" id="UP000029482">
    <property type="component" value="Chromosome"/>
</dbReference>
<dbReference type="HOGENOM" id="CLU_3066668_0_0_11"/>
<name>A0A089Z0I8_STRGA</name>
<sequence>MNRTIKSRLPSVLLSVETELQTAHIERHSENFSRIQKHFAQAYSRASAYGEEQ</sequence>
<keyword evidence="2" id="KW-1185">Reference proteome</keyword>
<protein>
    <submittedName>
        <fullName evidence="1">Uncharacterized protein</fullName>
    </submittedName>
</protein>
<dbReference type="AlphaFoldDB" id="A0A089Z0I8"/>
<gene>
    <name evidence="1" type="ORF">SGLAU_16970</name>
</gene>
<proteinExistence type="predicted"/>
<dbReference type="EMBL" id="CP009438">
    <property type="protein sequence ID" value="AIR99360.1"/>
    <property type="molecule type" value="Genomic_DNA"/>
</dbReference>